<sequence>MKKVGLPADDKDYVYDSLTGLVTEWVTVPPPSKPKRDPLDQWYEEFTEREFGKAITTADTLERKHGALRPKRYAMVR</sequence>
<keyword evidence="2" id="KW-1185">Reference proteome</keyword>
<gene>
    <name evidence="1" type="ORF">NZD86_11905</name>
</gene>
<dbReference type="EMBL" id="CP104064">
    <property type="protein sequence ID" value="WAH35033.1"/>
    <property type="molecule type" value="Genomic_DNA"/>
</dbReference>
<evidence type="ECO:0000313" key="1">
    <source>
        <dbReference type="EMBL" id="WAH35033.1"/>
    </source>
</evidence>
<accession>A0ABY6YWW8</accession>
<organism evidence="1 2">
    <name type="scientific">Alicyclobacillus dauci</name>
    <dbReference type="NCBI Taxonomy" id="1475485"/>
    <lineage>
        <taxon>Bacteria</taxon>
        <taxon>Bacillati</taxon>
        <taxon>Bacillota</taxon>
        <taxon>Bacilli</taxon>
        <taxon>Bacillales</taxon>
        <taxon>Alicyclobacillaceae</taxon>
        <taxon>Alicyclobacillus</taxon>
    </lineage>
</organism>
<name>A0ABY6YWW8_9BACL</name>
<protein>
    <submittedName>
        <fullName evidence="1">Uncharacterized protein</fullName>
    </submittedName>
</protein>
<dbReference type="RefSeq" id="WP_268041842.1">
    <property type="nucleotide sequence ID" value="NZ_CP104064.1"/>
</dbReference>
<proteinExistence type="predicted"/>
<evidence type="ECO:0000313" key="2">
    <source>
        <dbReference type="Proteomes" id="UP001164803"/>
    </source>
</evidence>
<dbReference type="Proteomes" id="UP001164803">
    <property type="component" value="Chromosome"/>
</dbReference>
<reference evidence="1" key="1">
    <citation type="submission" date="2022-08" db="EMBL/GenBank/DDBJ databases">
        <title>Alicyclobacillus dauci DSM2870, complete genome.</title>
        <authorList>
            <person name="Wang Q."/>
            <person name="Cai R."/>
            <person name="Wang Z."/>
        </authorList>
    </citation>
    <scope>NUCLEOTIDE SEQUENCE</scope>
    <source>
        <strain evidence="1">DSM 28700</strain>
    </source>
</reference>